<feature type="disulfide bond" evidence="5">
    <location>
        <begin position="99"/>
        <end position="116"/>
    </location>
</feature>
<keyword evidence="5" id="KW-0245">EGF-like domain</keyword>
<dbReference type="AlphaFoldDB" id="A0AAU9VP91"/>
<dbReference type="PANTHER" id="PTHR16146:SF46">
    <property type="entry name" value="INTELECTIN-1A-RELATED"/>
    <property type="match status" value="1"/>
</dbReference>
<dbReference type="SUPFAM" id="SSF57196">
    <property type="entry name" value="EGF/Laminin"/>
    <property type="match status" value="2"/>
</dbReference>
<evidence type="ECO:0000256" key="5">
    <source>
        <dbReference type="PROSITE-ProRule" id="PRU00076"/>
    </source>
</evidence>
<evidence type="ECO:0000313" key="7">
    <source>
        <dbReference type="EMBL" id="CAH3035583.1"/>
    </source>
</evidence>
<keyword evidence="2" id="KW-0430">Lectin</keyword>
<organism evidence="7 8">
    <name type="scientific">Pocillopora meandrina</name>
    <dbReference type="NCBI Taxonomy" id="46732"/>
    <lineage>
        <taxon>Eukaryota</taxon>
        <taxon>Metazoa</taxon>
        <taxon>Cnidaria</taxon>
        <taxon>Anthozoa</taxon>
        <taxon>Hexacorallia</taxon>
        <taxon>Scleractinia</taxon>
        <taxon>Astrocoeniina</taxon>
        <taxon>Pocilloporidae</taxon>
        <taxon>Pocillopora</taxon>
    </lineage>
</organism>
<protein>
    <recommendedName>
        <fullName evidence="6">EGF-like domain-containing protein</fullName>
    </recommendedName>
</protein>
<accession>A0AAU9VP91</accession>
<dbReference type="GO" id="GO:0070492">
    <property type="term" value="F:oligosaccharide binding"/>
    <property type="evidence" value="ECO:0007669"/>
    <property type="project" value="TreeGrafter"/>
</dbReference>
<sequence>VVTANSDECRAILFNPVTKDKYLLNHIIKSLPVESEVGCELICYGDPDCVSYNYGPLLGDIPSCDLNNSTHLQVTSVNFITRNGYSYRGIENPCGSSPCKKNSTCQAGFTSKGYRCVCQQGLGGENCDQVILPQNCSQAPRETGVYEISNHVSDSFPVYCDQTSDGGGWTMIFKYIGGDSSSPTADALWNSSDTLSQNIIAALDTTSIYQGNYKNRIVQSWQTFNPQEVRVVLYRNGAEVMSMKFNARGTTNVDWFTQNNLLQSQWTDLKNATTLKPFRINGHYGARNFEISAKYAGCPNDAGWFMIGGPYCDWEKFHPVPAILYSKKTHNITWNNSQDECRAILFNQVTKDKYLIHHIIKTVPVESEVSFELICYEDPDCVSYNYGPVLSEMPLCDMNNSTHLQVTNVNFITRNGYSYRGIENPCGSSPCQKNSTCQAGFTSKGYRCVCPQGLGGENCDQVILTQNCSQAPKETGVYRISNHRSDSFPVYCDQTSDGGGWTMIFKYIGGDSSSPTGDTLWSSSDTLSENIIAALDTTSTYQGNYKNRIVQSWQTFNPREVRVVLYTNGAEVMSMKFNARGTTNVDWFTQNNLLQSPWTDLKNATTLKPFRINGHLGTRNFEITAKYAGCPNDVGWFIIGGSVCAWERFHPVLAILYSKKTHNIKWNNAQGRNCI</sequence>
<dbReference type="PANTHER" id="PTHR16146">
    <property type="entry name" value="INTELECTIN"/>
    <property type="match status" value="1"/>
</dbReference>
<evidence type="ECO:0000256" key="3">
    <source>
        <dbReference type="ARBA" id="ARBA00022837"/>
    </source>
</evidence>
<name>A0AAU9VP91_9CNID</name>
<dbReference type="GO" id="GO:0046872">
    <property type="term" value="F:metal ion binding"/>
    <property type="evidence" value="ECO:0007669"/>
    <property type="project" value="UniProtKB-KW"/>
</dbReference>
<reference evidence="7 8" key="1">
    <citation type="submission" date="2022-05" db="EMBL/GenBank/DDBJ databases">
        <authorList>
            <consortium name="Genoscope - CEA"/>
            <person name="William W."/>
        </authorList>
    </citation>
    <scope>NUCLEOTIDE SEQUENCE [LARGE SCALE GENOMIC DNA]</scope>
</reference>
<dbReference type="SUPFAM" id="SSF56496">
    <property type="entry name" value="Fibrinogen C-terminal domain-like"/>
    <property type="match status" value="2"/>
</dbReference>
<dbReference type="PROSITE" id="PS00022">
    <property type="entry name" value="EGF_1"/>
    <property type="match status" value="2"/>
</dbReference>
<feature type="non-terminal residue" evidence="7">
    <location>
        <position position="1"/>
    </location>
</feature>
<keyword evidence="8" id="KW-1185">Reference proteome</keyword>
<evidence type="ECO:0000313" key="8">
    <source>
        <dbReference type="Proteomes" id="UP001159428"/>
    </source>
</evidence>
<feature type="non-terminal residue" evidence="7">
    <location>
        <position position="675"/>
    </location>
</feature>
<feature type="disulfide bond" evidence="5">
    <location>
        <begin position="431"/>
        <end position="448"/>
    </location>
</feature>
<dbReference type="NCBIfam" id="NF040941">
    <property type="entry name" value="GGGWT_bact"/>
    <property type="match status" value="2"/>
</dbReference>
<comment type="caution">
    <text evidence="5">Lacks conserved residue(s) required for the propagation of feature annotation.</text>
</comment>
<dbReference type="PROSITE" id="PS50026">
    <property type="entry name" value="EGF_3"/>
    <property type="match status" value="2"/>
</dbReference>
<evidence type="ECO:0000256" key="1">
    <source>
        <dbReference type="ARBA" id="ARBA00022723"/>
    </source>
</evidence>
<dbReference type="Proteomes" id="UP001159428">
    <property type="component" value="Unassembled WGS sequence"/>
</dbReference>
<dbReference type="Pfam" id="PF00147">
    <property type="entry name" value="Fibrinogen_C"/>
    <property type="match status" value="1"/>
</dbReference>
<dbReference type="Gene3D" id="2.10.25.10">
    <property type="entry name" value="Laminin"/>
    <property type="match status" value="2"/>
</dbReference>
<keyword evidence="3" id="KW-0106">Calcium</keyword>
<dbReference type="GO" id="GO:0005615">
    <property type="term" value="C:extracellular space"/>
    <property type="evidence" value="ECO:0007669"/>
    <property type="project" value="TreeGrafter"/>
</dbReference>
<feature type="domain" description="EGF-like" evidence="6">
    <location>
        <begin position="422"/>
        <end position="460"/>
    </location>
</feature>
<keyword evidence="4 5" id="KW-1015">Disulfide bond</keyword>
<feature type="domain" description="EGF-like" evidence="6">
    <location>
        <begin position="90"/>
        <end position="128"/>
    </location>
</feature>
<dbReference type="CDD" id="cd00054">
    <property type="entry name" value="EGF_CA"/>
    <property type="match status" value="1"/>
</dbReference>
<feature type="disulfide bond" evidence="5">
    <location>
        <begin position="118"/>
        <end position="127"/>
    </location>
</feature>
<dbReference type="InterPro" id="IPR036056">
    <property type="entry name" value="Fibrinogen-like_C"/>
</dbReference>
<dbReference type="InterPro" id="IPR014716">
    <property type="entry name" value="Fibrinogen_a/b/g_C_1"/>
</dbReference>
<evidence type="ECO:0000259" key="6">
    <source>
        <dbReference type="PROSITE" id="PS50026"/>
    </source>
</evidence>
<evidence type="ECO:0000256" key="4">
    <source>
        <dbReference type="ARBA" id="ARBA00023157"/>
    </source>
</evidence>
<keyword evidence="1" id="KW-0479">Metal-binding</keyword>
<proteinExistence type="predicted"/>
<evidence type="ECO:0000256" key="2">
    <source>
        <dbReference type="ARBA" id="ARBA00022734"/>
    </source>
</evidence>
<dbReference type="InterPro" id="IPR002181">
    <property type="entry name" value="Fibrinogen_a/b/g_C_dom"/>
</dbReference>
<dbReference type="Gene3D" id="3.90.215.10">
    <property type="entry name" value="Gamma Fibrinogen, chain A, domain 1"/>
    <property type="match status" value="2"/>
</dbReference>
<dbReference type="InterPro" id="IPR000742">
    <property type="entry name" value="EGF"/>
</dbReference>
<comment type="caution">
    <text evidence="7">The sequence shown here is derived from an EMBL/GenBank/DDBJ whole genome shotgun (WGS) entry which is preliminary data.</text>
</comment>
<feature type="disulfide bond" evidence="5">
    <location>
        <begin position="450"/>
        <end position="459"/>
    </location>
</feature>
<gene>
    <name evidence="7" type="ORF">PMEA_00016345</name>
</gene>
<dbReference type="EMBL" id="CALNXJ010000003">
    <property type="protein sequence ID" value="CAH3035583.1"/>
    <property type="molecule type" value="Genomic_DNA"/>
</dbReference>
<dbReference type="SMART" id="SM00181">
    <property type="entry name" value="EGF"/>
    <property type="match status" value="2"/>
</dbReference>